<evidence type="ECO:0000259" key="4">
    <source>
        <dbReference type="Pfam" id="PF10516"/>
    </source>
</evidence>
<organism evidence="5 6">
    <name type="scientific">Zasmidium cellare</name>
    <name type="common">Wine cellar mold</name>
    <name type="synonym">Racodium cellare</name>
    <dbReference type="NCBI Taxonomy" id="395010"/>
    <lineage>
        <taxon>Eukaryota</taxon>
        <taxon>Fungi</taxon>
        <taxon>Dikarya</taxon>
        <taxon>Ascomycota</taxon>
        <taxon>Pezizomycotina</taxon>
        <taxon>Dothideomycetes</taxon>
        <taxon>Dothideomycetidae</taxon>
        <taxon>Mycosphaerellales</taxon>
        <taxon>Mycosphaerellaceae</taxon>
        <taxon>Zasmidium</taxon>
    </lineage>
</organism>
<feature type="region of interest" description="Disordered" evidence="3">
    <location>
        <begin position="210"/>
        <end position="235"/>
    </location>
</feature>
<dbReference type="InterPro" id="IPR011990">
    <property type="entry name" value="TPR-like_helical_dom_sf"/>
</dbReference>
<dbReference type="PANTHER" id="PTHR15081:SF1">
    <property type="entry name" value="NUCLEAR AUTOANTIGENIC SPERM PROTEIN"/>
    <property type="match status" value="1"/>
</dbReference>
<feature type="compositionally biased region" description="Basic and acidic residues" evidence="3">
    <location>
        <begin position="439"/>
        <end position="448"/>
    </location>
</feature>
<feature type="compositionally biased region" description="Basic and acidic residues" evidence="3">
    <location>
        <begin position="216"/>
        <end position="235"/>
    </location>
</feature>
<name>A0ABR0E9V3_ZASCE</name>
<evidence type="ECO:0000313" key="6">
    <source>
        <dbReference type="Proteomes" id="UP001305779"/>
    </source>
</evidence>
<dbReference type="Pfam" id="PF10516">
    <property type="entry name" value="SHNi-TPR"/>
    <property type="match status" value="1"/>
</dbReference>
<keyword evidence="1" id="KW-0677">Repeat</keyword>
<dbReference type="Proteomes" id="UP001305779">
    <property type="component" value="Unassembled WGS sequence"/>
</dbReference>
<feature type="compositionally biased region" description="Low complexity" evidence="3">
    <location>
        <begin position="139"/>
        <end position="148"/>
    </location>
</feature>
<feature type="region of interest" description="Disordered" evidence="3">
    <location>
        <begin position="406"/>
        <end position="474"/>
    </location>
</feature>
<dbReference type="InterPro" id="IPR019544">
    <property type="entry name" value="Tetratricopeptide_SHNi-TPR_dom"/>
</dbReference>
<feature type="domain" description="Tetratricopeptide SHNi-TPR" evidence="4">
    <location>
        <begin position="235"/>
        <end position="272"/>
    </location>
</feature>
<comment type="caution">
    <text evidence="5">The sequence shown here is derived from an EMBL/GenBank/DDBJ whole genome shotgun (WGS) entry which is preliminary data.</text>
</comment>
<feature type="region of interest" description="Disordered" evidence="3">
    <location>
        <begin position="90"/>
        <end position="192"/>
    </location>
</feature>
<evidence type="ECO:0000256" key="2">
    <source>
        <dbReference type="ARBA" id="ARBA00022803"/>
    </source>
</evidence>
<dbReference type="InterPro" id="IPR051730">
    <property type="entry name" value="NASP-like"/>
</dbReference>
<dbReference type="EMBL" id="JAXOVC010000008">
    <property type="protein sequence ID" value="KAK4498006.1"/>
    <property type="molecule type" value="Genomic_DNA"/>
</dbReference>
<feature type="compositionally biased region" description="Polar residues" evidence="3">
    <location>
        <begin position="109"/>
        <end position="118"/>
    </location>
</feature>
<feature type="compositionally biased region" description="Acidic residues" evidence="3">
    <location>
        <begin position="167"/>
        <end position="190"/>
    </location>
</feature>
<dbReference type="PANTHER" id="PTHR15081">
    <property type="entry name" value="NUCLEAR AUTOANTIGENIC SPERM PROTEIN NASP -RELATED"/>
    <property type="match status" value="1"/>
</dbReference>
<keyword evidence="6" id="KW-1185">Reference proteome</keyword>
<accession>A0ABR0E9V3</accession>
<feature type="region of interest" description="Disordered" evidence="3">
    <location>
        <begin position="369"/>
        <end position="391"/>
    </location>
</feature>
<reference evidence="5 6" key="1">
    <citation type="journal article" date="2023" name="G3 (Bethesda)">
        <title>A chromosome-level genome assembly of Zasmidium syzygii isolated from banana leaves.</title>
        <authorList>
            <person name="van Westerhoven A.C."/>
            <person name="Mehrabi R."/>
            <person name="Talebi R."/>
            <person name="Steentjes M.B.F."/>
            <person name="Corcolon B."/>
            <person name="Chong P.A."/>
            <person name="Kema G.H.J."/>
            <person name="Seidl M.F."/>
        </authorList>
    </citation>
    <scope>NUCLEOTIDE SEQUENCE [LARGE SCALE GENOMIC DNA]</scope>
    <source>
        <strain evidence="5 6">P124</strain>
    </source>
</reference>
<protein>
    <recommendedName>
        <fullName evidence="4">Tetratricopeptide SHNi-TPR domain-containing protein</fullName>
    </recommendedName>
</protein>
<evidence type="ECO:0000313" key="5">
    <source>
        <dbReference type="EMBL" id="KAK4498006.1"/>
    </source>
</evidence>
<evidence type="ECO:0000256" key="3">
    <source>
        <dbReference type="SAM" id="MobiDB-lite"/>
    </source>
</evidence>
<keyword evidence="2" id="KW-0802">TPR repeat</keyword>
<dbReference type="Gene3D" id="1.25.40.10">
    <property type="entry name" value="Tetratricopeptide repeat domain"/>
    <property type="match status" value="1"/>
</dbReference>
<feature type="compositionally biased region" description="Basic and acidic residues" evidence="3">
    <location>
        <begin position="128"/>
        <end position="138"/>
    </location>
</feature>
<sequence>MAEPIAEDVPVEQPTATEDLPAKLDQLKASATHQYSLKKYDKAAEYYSEAAAVQDEINGEMALENADLLYQYGRCLYHVAVENSDVLGGKVAGEEPKRKKRKVSKEQAESSVAATNGGESAGGLIADAIKDSEQKTAEEVVGAAANEVDGMKPENSSNPFLQITGDENWEDEEDEDEEGEGEPEEEEDDFATAYEILDMARVLLSRKLEAAQNDQGKGKGTEEKPEVRQLKERLADTHDLQAEISLENERFQDAINDTREGLALKVQLYPEESSLIAEAHYKLSLALEFASVTSTEETPDGQAKVAQVDEDMRKESATEMELAIASCKARVTKEEARLATLDAAKATEKKDSIAEVKDMITDMEQRLEDLRKPATSLSALQPAGAPGSDEEALRGVLGSLIGESKGEQAKRLAEATQNANDLSGMIKKKKPKQEAAPVEEGKGKRKAEEVEEGAADGNTSGKKVKFSGEAEAET</sequence>
<evidence type="ECO:0000256" key="1">
    <source>
        <dbReference type="ARBA" id="ARBA00022737"/>
    </source>
</evidence>
<proteinExistence type="predicted"/>
<gene>
    <name evidence="5" type="ORF">PRZ48_010662</name>
</gene>